<feature type="transmembrane region" description="Helical" evidence="1">
    <location>
        <begin position="332"/>
        <end position="354"/>
    </location>
</feature>
<evidence type="ECO:0000313" key="3">
    <source>
        <dbReference type="EMBL" id="KMS99496.1"/>
    </source>
</evidence>
<evidence type="ECO:0000313" key="4">
    <source>
        <dbReference type="Proteomes" id="UP000035740"/>
    </source>
</evidence>
<keyword evidence="1" id="KW-0812">Transmembrane</keyword>
<feature type="transmembrane region" description="Helical" evidence="1">
    <location>
        <begin position="125"/>
        <end position="142"/>
    </location>
</feature>
<organism evidence="3 4">
    <name type="scientific">Beta vulgaris subsp. vulgaris</name>
    <name type="common">Beet</name>
    <dbReference type="NCBI Taxonomy" id="3555"/>
    <lineage>
        <taxon>Eukaryota</taxon>
        <taxon>Viridiplantae</taxon>
        <taxon>Streptophyta</taxon>
        <taxon>Embryophyta</taxon>
        <taxon>Tracheophyta</taxon>
        <taxon>Spermatophyta</taxon>
        <taxon>Magnoliopsida</taxon>
        <taxon>eudicotyledons</taxon>
        <taxon>Gunneridae</taxon>
        <taxon>Pentapetalae</taxon>
        <taxon>Caryophyllales</taxon>
        <taxon>Chenopodiaceae</taxon>
        <taxon>Betoideae</taxon>
        <taxon>Beta</taxon>
    </lineage>
</organism>
<sequence>MERRCLIELISDKLKEVWKNGQLRSLVCISLFLQIVLIFVGKVRKRNGKPILRFIVWCAYLLADWVATIALGVILNKLAGKPKKNAPLEDDLITFWAAFLLLHLGGPDTITAYSLEDNQLWQRRLLELVFQMIVVLFIYLLAFPGFSFLSLLTIPMLLAGLIKSGERLHCLRLASTEQFRRSLMTEPDPGPNYSKFMEEFTLKKAEGFYVKAFEVIETSLPTCTETSIQDEELVRKAFHLFKKFQCLFVDLILSFQDRDESQCFFHKIDCEKAFQVIEIELGFAYDVFYTKAPAVYGGWGHILRLMTISATLISLATFLAKSKKDHFQKIDLFITYVLLVAAIILEVCSCLIFVSSDWPDRWLKKHVKKKIRRLFGAPKKRWSNSIAQYSIQNFCRKEQSSFFSRNVKLLIAENKLDELRYVSYSNVSTDLKKLIFEEFLEISTNGNKSDLTALCKSRGKRVLEMKKFKCSDLNWSTTEVEFDQSILLWHIATELCYYSDDVSETIKCKESSKYMSEYMLYLLALCPFMLPMGIGLIRFRDTCAEAMQFFKEKTEQPDRAQACKMLLRVNTEIPPGKVKGDRCKSVLFDACRIATELRTKHAKDQWNIISKVWVEILAYAACHCRGTHHAQQLRKGGEFLTHVWLLMAHLGITEQFQISQGHARAKFSAH</sequence>
<dbReference type="InterPro" id="IPR025315">
    <property type="entry name" value="DUF4220"/>
</dbReference>
<dbReference type="InterPro" id="IPR007658">
    <property type="entry name" value="DUF594"/>
</dbReference>
<dbReference type="EMBL" id="KQ090217">
    <property type="protein sequence ID" value="KMS99496.1"/>
    <property type="molecule type" value="Genomic_DNA"/>
</dbReference>
<dbReference type="eggNOG" id="ENOG502QQBP">
    <property type="taxonomic scope" value="Eukaryota"/>
</dbReference>
<keyword evidence="1" id="KW-0472">Membrane</keyword>
<evidence type="ECO:0000256" key="1">
    <source>
        <dbReference type="SAM" id="Phobius"/>
    </source>
</evidence>
<feature type="transmembrane region" description="Helical" evidence="1">
    <location>
        <begin position="23"/>
        <end position="42"/>
    </location>
</feature>
<dbReference type="OMA" id="YQMIAIC"/>
<accession>A0A0J8BEX8</accession>
<dbReference type="Gramene" id="KMS99496">
    <property type="protein sequence ID" value="KMS99496"/>
    <property type="gene ID" value="BVRB_1g023360"/>
</dbReference>
<gene>
    <name evidence="3" type="ORF">BVRB_1g023360</name>
</gene>
<feature type="transmembrane region" description="Helical" evidence="1">
    <location>
        <begin position="54"/>
        <end position="75"/>
    </location>
</feature>
<dbReference type="AlphaFoldDB" id="A0A0J8BEX8"/>
<dbReference type="Proteomes" id="UP000035740">
    <property type="component" value="Unassembled WGS sequence"/>
</dbReference>
<feature type="transmembrane region" description="Helical" evidence="1">
    <location>
        <begin position="95"/>
        <end position="113"/>
    </location>
</feature>
<keyword evidence="1" id="KW-1133">Transmembrane helix</keyword>
<feature type="domain" description="DUF4220" evidence="2">
    <location>
        <begin position="57"/>
        <end position="391"/>
    </location>
</feature>
<proteinExistence type="predicted"/>
<dbReference type="KEGG" id="bvg:104905931"/>
<dbReference type="Pfam" id="PF13968">
    <property type="entry name" value="DUF4220"/>
    <property type="match status" value="1"/>
</dbReference>
<feature type="transmembrane region" description="Helical" evidence="1">
    <location>
        <begin position="302"/>
        <end position="320"/>
    </location>
</feature>
<feature type="transmembrane region" description="Helical" evidence="1">
    <location>
        <begin position="518"/>
        <end position="539"/>
    </location>
</feature>
<dbReference type="Pfam" id="PF04578">
    <property type="entry name" value="DUF594"/>
    <property type="match status" value="1"/>
</dbReference>
<dbReference type="OrthoDB" id="1689146at2759"/>
<keyword evidence="4" id="KW-1185">Reference proteome</keyword>
<name>A0A0J8BEX8_BETVV</name>
<protein>
    <recommendedName>
        <fullName evidence="2">DUF4220 domain-containing protein</fullName>
    </recommendedName>
</protein>
<reference evidence="3 4" key="1">
    <citation type="journal article" date="2014" name="Nature">
        <title>The genome of the recently domesticated crop plant sugar beet (Beta vulgaris).</title>
        <authorList>
            <person name="Dohm J.C."/>
            <person name="Minoche A.E."/>
            <person name="Holtgrawe D."/>
            <person name="Capella-Gutierrez S."/>
            <person name="Zakrzewski F."/>
            <person name="Tafer H."/>
            <person name="Rupp O."/>
            <person name="Sorensen T.R."/>
            <person name="Stracke R."/>
            <person name="Reinhardt R."/>
            <person name="Goesmann A."/>
            <person name="Kraft T."/>
            <person name="Schulz B."/>
            <person name="Stadler P.F."/>
            <person name="Schmidt T."/>
            <person name="Gabaldon T."/>
            <person name="Lehrach H."/>
            <person name="Weisshaar B."/>
            <person name="Himmelbauer H."/>
        </authorList>
    </citation>
    <scope>NUCLEOTIDE SEQUENCE [LARGE SCALE GENOMIC DNA]</scope>
    <source>
        <tissue evidence="3">Taproot</tissue>
    </source>
</reference>
<dbReference type="PANTHER" id="PTHR31325">
    <property type="entry name" value="OS01G0798800 PROTEIN-RELATED"/>
    <property type="match status" value="1"/>
</dbReference>
<evidence type="ECO:0000259" key="2">
    <source>
        <dbReference type="Pfam" id="PF13968"/>
    </source>
</evidence>